<evidence type="ECO:0000313" key="2">
    <source>
        <dbReference type="EMBL" id="APM37846.1"/>
    </source>
</evidence>
<dbReference type="Proteomes" id="UP000184604">
    <property type="component" value="Chromosome"/>
</dbReference>
<dbReference type="AlphaFoldDB" id="A0A1L5F4B1"/>
<evidence type="ECO:0000259" key="1">
    <source>
        <dbReference type="Pfam" id="PF14096"/>
    </source>
</evidence>
<gene>
    <name evidence="2" type="ORF">BS101_03385</name>
</gene>
<organism evidence="2 3">
    <name type="scientific">Clostridium kluyveri</name>
    <dbReference type="NCBI Taxonomy" id="1534"/>
    <lineage>
        <taxon>Bacteria</taxon>
        <taxon>Bacillati</taxon>
        <taxon>Bacillota</taxon>
        <taxon>Clostridia</taxon>
        <taxon>Eubacteriales</taxon>
        <taxon>Clostridiaceae</taxon>
        <taxon>Clostridium</taxon>
    </lineage>
</organism>
<dbReference type="InterPro" id="IPR025369">
    <property type="entry name" value="DUF4274"/>
</dbReference>
<feature type="domain" description="DUF4274" evidence="1">
    <location>
        <begin position="31"/>
        <end position="103"/>
    </location>
</feature>
<proteinExistence type="predicted"/>
<evidence type="ECO:0000313" key="3">
    <source>
        <dbReference type="Proteomes" id="UP000184604"/>
    </source>
</evidence>
<dbReference type="EMBL" id="CP018335">
    <property type="protein sequence ID" value="APM37846.1"/>
    <property type="molecule type" value="Genomic_DNA"/>
</dbReference>
<accession>A0A1L5F4B1</accession>
<dbReference type="Pfam" id="PF14096">
    <property type="entry name" value="DUF4274"/>
    <property type="match status" value="1"/>
</dbReference>
<sequence>MDNTKYKWLQDILYEENPDIIESQIERIDNSISLHIFAGNYNWNNGFKIPNNIINNEYCDLGTALMLFYSADGYRMLEDEQGFASSNLDKWKEFLTTLYNRIINKQFKQQNIAFTPPLTKIQIFKLKKKSADISSIFLENLAGNEVEIPKL</sequence>
<name>A0A1L5F4B1_CLOKL</name>
<protein>
    <recommendedName>
        <fullName evidence="1">DUF4274 domain-containing protein</fullName>
    </recommendedName>
</protein>
<dbReference type="RefSeq" id="WP_073537535.1">
    <property type="nucleotide sequence ID" value="NZ_CP018335.1"/>
</dbReference>
<reference evidence="2 3" key="1">
    <citation type="submission" date="2016-12" db="EMBL/GenBank/DDBJ databases">
        <title>Complete genome sequence of Clostridium kluyveri JZZ isolated from the pit mud of a Chinese flavor liquor-making factory.</title>
        <authorList>
            <person name="Wang Y."/>
        </authorList>
    </citation>
    <scope>NUCLEOTIDE SEQUENCE [LARGE SCALE GENOMIC DNA]</scope>
    <source>
        <strain evidence="2 3">JZZ</strain>
    </source>
</reference>
<dbReference type="OrthoDB" id="2169335at2"/>